<dbReference type="PANTHER" id="PTHR21540:SF0">
    <property type="entry name" value="PHD FAMILY PROTEIN"/>
    <property type="match status" value="1"/>
</dbReference>
<feature type="compositionally biased region" description="Polar residues" evidence="2">
    <location>
        <begin position="15"/>
        <end position="25"/>
    </location>
</feature>
<dbReference type="OrthoDB" id="2122982at2759"/>
<feature type="domain" description="RING-type" evidence="3">
    <location>
        <begin position="417"/>
        <end position="465"/>
    </location>
</feature>
<feature type="compositionally biased region" description="Basic and acidic residues" evidence="2">
    <location>
        <begin position="190"/>
        <end position="200"/>
    </location>
</feature>
<feature type="compositionally biased region" description="Basic residues" evidence="2">
    <location>
        <begin position="1"/>
        <end position="12"/>
    </location>
</feature>
<reference evidence="4" key="1">
    <citation type="submission" date="2021-06" db="EMBL/GenBank/DDBJ databases">
        <authorList>
            <person name="Kallberg Y."/>
            <person name="Tangrot J."/>
            <person name="Rosling A."/>
        </authorList>
    </citation>
    <scope>NUCLEOTIDE SEQUENCE</scope>
    <source>
        <strain evidence="4">AZ414A</strain>
    </source>
</reference>
<dbReference type="Pfam" id="PF13639">
    <property type="entry name" value="zf-RING_2"/>
    <property type="match status" value="1"/>
</dbReference>
<dbReference type="PANTHER" id="PTHR21540">
    <property type="entry name" value="RING FINGER AND SWIM DOMAIN-CONTAINING PROTEIN 2"/>
    <property type="match status" value="1"/>
</dbReference>
<keyword evidence="5" id="KW-1185">Reference proteome</keyword>
<comment type="caution">
    <text evidence="4">The sequence shown here is derived from an EMBL/GenBank/DDBJ whole genome shotgun (WGS) entry which is preliminary data.</text>
</comment>
<dbReference type="AlphaFoldDB" id="A0A9N8Z5X9"/>
<feature type="compositionally biased region" description="Polar residues" evidence="2">
    <location>
        <begin position="204"/>
        <end position="222"/>
    </location>
</feature>
<dbReference type="GO" id="GO:0061630">
    <property type="term" value="F:ubiquitin protein ligase activity"/>
    <property type="evidence" value="ECO:0007669"/>
    <property type="project" value="InterPro"/>
</dbReference>
<evidence type="ECO:0000259" key="3">
    <source>
        <dbReference type="PROSITE" id="PS50089"/>
    </source>
</evidence>
<feature type="compositionally biased region" description="Low complexity" evidence="2">
    <location>
        <begin position="121"/>
        <end position="148"/>
    </location>
</feature>
<keyword evidence="1" id="KW-0862">Zinc</keyword>
<evidence type="ECO:0000313" key="4">
    <source>
        <dbReference type="EMBL" id="CAG8475192.1"/>
    </source>
</evidence>
<dbReference type="Gene3D" id="3.30.40.10">
    <property type="entry name" value="Zinc/RING finger domain, C3HC4 (zinc finger)"/>
    <property type="match status" value="1"/>
</dbReference>
<protein>
    <submittedName>
        <fullName evidence="4">8084_t:CDS:1</fullName>
    </submittedName>
</protein>
<feature type="region of interest" description="Disordered" evidence="2">
    <location>
        <begin position="1"/>
        <end position="281"/>
    </location>
</feature>
<feature type="compositionally biased region" description="Low complexity" evidence="2">
    <location>
        <begin position="87"/>
        <end position="103"/>
    </location>
</feature>
<feature type="compositionally biased region" description="Polar residues" evidence="2">
    <location>
        <begin position="157"/>
        <end position="168"/>
    </location>
</feature>
<keyword evidence="1" id="KW-0479">Metal-binding</keyword>
<accession>A0A9N8Z5X9</accession>
<dbReference type="GO" id="GO:0008270">
    <property type="term" value="F:zinc ion binding"/>
    <property type="evidence" value="ECO:0007669"/>
    <property type="project" value="UniProtKB-KW"/>
</dbReference>
<dbReference type="InterPro" id="IPR039903">
    <property type="entry name" value="Zswim2"/>
</dbReference>
<keyword evidence="1" id="KW-0863">Zinc-finger</keyword>
<dbReference type="InterPro" id="IPR013083">
    <property type="entry name" value="Znf_RING/FYVE/PHD"/>
</dbReference>
<dbReference type="EMBL" id="CAJVPK010000212">
    <property type="protein sequence ID" value="CAG8475192.1"/>
    <property type="molecule type" value="Genomic_DNA"/>
</dbReference>
<feature type="compositionally biased region" description="Low complexity" evidence="2">
    <location>
        <begin position="62"/>
        <end position="78"/>
    </location>
</feature>
<organism evidence="4 5">
    <name type="scientific">Diversispora eburnea</name>
    <dbReference type="NCBI Taxonomy" id="1213867"/>
    <lineage>
        <taxon>Eukaryota</taxon>
        <taxon>Fungi</taxon>
        <taxon>Fungi incertae sedis</taxon>
        <taxon>Mucoromycota</taxon>
        <taxon>Glomeromycotina</taxon>
        <taxon>Glomeromycetes</taxon>
        <taxon>Diversisporales</taxon>
        <taxon>Diversisporaceae</taxon>
        <taxon>Diversispora</taxon>
    </lineage>
</organism>
<name>A0A9N8Z5X9_9GLOM</name>
<sequence length="507" mass="56819">MSTSKRGRKPKVKSSEANTEINEIETSPKIKSLEESTTTTKRGRKTKFISTENDTKNKNDIESTTVTSPTTKETTTTTKRGRKPKNNKGVETPKLTEAETTTTIRRGRKKETATNNTDIVNSNEIDINNSNETNISDTTDTQTTTTSNKRGKRKQNKTSNDIKNSSPENTNTGNNDDTIISVETTQNTTIDRRGKGKNNEENEAFTNINSEATPTEITVKSSTGRKSKRKVEDIPSDSDNETKAQTSGRKKARKIPNKIVETDDEDGQESKGKKSKTNQEEEKRLARFRFVCSSATQDRIGRAVSQRMYMINRTEINDLHQEFTVLGSIGNVYTVVITKVPSCSCPDFQKVLRVDRRSNLIYQKALLTDELKSIFDNAAPDPTQASKKVQEQYAAIASGSQPVEEANDKRRPIDGDCPICYEPLDEKENLVWCKSGCGNNLHKDCFAQWKKSKSVYDKVTCVYCRIEWEEEKSGEPTNDEGYINLAEAQGMSIKRDGIDMGEVLHGR</sequence>
<feature type="compositionally biased region" description="Basic and acidic residues" evidence="2">
    <location>
        <begin position="268"/>
        <end position="281"/>
    </location>
</feature>
<dbReference type="SUPFAM" id="SSF57850">
    <property type="entry name" value="RING/U-box"/>
    <property type="match status" value="1"/>
</dbReference>
<dbReference type="PROSITE" id="PS50089">
    <property type="entry name" value="ZF_RING_2"/>
    <property type="match status" value="1"/>
</dbReference>
<proteinExistence type="predicted"/>
<evidence type="ECO:0000313" key="5">
    <source>
        <dbReference type="Proteomes" id="UP000789706"/>
    </source>
</evidence>
<dbReference type="InterPro" id="IPR001841">
    <property type="entry name" value="Znf_RING"/>
</dbReference>
<feature type="compositionally biased region" description="Low complexity" evidence="2">
    <location>
        <begin position="169"/>
        <end position="178"/>
    </location>
</feature>
<evidence type="ECO:0000256" key="2">
    <source>
        <dbReference type="SAM" id="MobiDB-lite"/>
    </source>
</evidence>
<dbReference type="Proteomes" id="UP000789706">
    <property type="component" value="Unassembled WGS sequence"/>
</dbReference>
<evidence type="ECO:0000256" key="1">
    <source>
        <dbReference type="PROSITE-ProRule" id="PRU00175"/>
    </source>
</evidence>
<gene>
    <name evidence="4" type="ORF">DEBURN_LOCUS3363</name>
</gene>
<dbReference type="CDD" id="cd16494">
    <property type="entry name" value="RING-CH-C4HC3_ZSWM2"/>
    <property type="match status" value="1"/>
</dbReference>